<accession>A0A383VZC7</accession>
<dbReference type="Proteomes" id="UP000256970">
    <property type="component" value="Unassembled WGS sequence"/>
</dbReference>
<organism evidence="4 5">
    <name type="scientific">Tetradesmus obliquus</name>
    <name type="common">Green alga</name>
    <name type="synonym">Acutodesmus obliquus</name>
    <dbReference type="NCBI Taxonomy" id="3088"/>
    <lineage>
        <taxon>Eukaryota</taxon>
        <taxon>Viridiplantae</taxon>
        <taxon>Chlorophyta</taxon>
        <taxon>core chlorophytes</taxon>
        <taxon>Chlorophyceae</taxon>
        <taxon>CS clade</taxon>
        <taxon>Sphaeropleales</taxon>
        <taxon>Scenedesmaceae</taxon>
        <taxon>Tetradesmus</taxon>
    </lineage>
</organism>
<dbReference type="PANTHER" id="PTHR31906">
    <property type="entry name" value="PLASTID-LIPID-ASSOCIATED PROTEIN 4, CHLOROPLASTIC-RELATED"/>
    <property type="match status" value="1"/>
</dbReference>
<evidence type="ECO:0000256" key="2">
    <source>
        <dbReference type="ARBA" id="ARBA00022640"/>
    </source>
</evidence>
<evidence type="ECO:0000256" key="1">
    <source>
        <dbReference type="ARBA" id="ARBA00004474"/>
    </source>
</evidence>
<evidence type="ECO:0000259" key="3">
    <source>
        <dbReference type="Pfam" id="PF04755"/>
    </source>
</evidence>
<proteinExistence type="predicted"/>
<dbReference type="EMBL" id="FNXT01000981">
    <property type="protein sequence ID" value="SZX70223.1"/>
    <property type="molecule type" value="Genomic_DNA"/>
</dbReference>
<keyword evidence="5" id="KW-1185">Reference proteome</keyword>
<protein>
    <recommendedName>
        <fullName evidence="3">Plastid lipid-associated protein/fibrillin conserved domain-containing protein</fullName>
    </recommendedName>
</protein>
<evidence type="ECO:0000313" key="4">
    <source>
        <dbReference type="EMBL" id="SZX70223.1"/>
    </source>
</evidence>
<comment type="subcellular location">
    <subcellularLocation>
        <location evidence="1">Plastid</location>
    </subcellularLocation>
</comment>
<dbReference type="Pfam" id="PF04755">
    <property type="entry name" value="PAP_fibrillin"/>
    <property type="match status" value="1"/>
</dbReference>
<feature type="domain" description="Plastid lipid-associated protein/fibrillin conserved" evidence="3">
    <location>
        <begin position="69"/>
        <end position="215"/>
    </location>
</feature>
<keyword evidence="2" id="KW-0934">Plastid</keyword>
<name>A0A383VZC7_TETOB</name>
<evidence type="ECO:0000313" key="5">
    <source>
        <dbReference type="Proteomes" id="UP000256970"/>
    </source>
</evidence>
<dbReference type="InterPro" id="IPR006843">
    <property type="entry name" value="PAP/fibrillin_dom"/>
</dbReference>
<dbReference type="InterPro" id="IPR039633">
    <property type="entry name" value="PAP"/>
</dbReference>
<sequence>MALPAQHRAHNLLCRPLSHTCPNVRPAGYSARRAAAPAPCRAAAVDTKSVVAELLADIASIPGPRRADTPAEVQARIFSRVDQLKAAQQGSTTTEASTLSATWKLLWTTEKETLFIVKNAPVFGTKAGGVYQVIDVDAKRLQNVITFPPSGAFIVDSSIAVEGPQRVSFKFNAAKLKTASRDWGVPPFGQGWFDTVYVDGKIRIAQDIRGDTLIVENDGPPRIFE</sequence>
<dbReference type="AlphaFoldDB" id="A0A383VZC7"/>
<dbReference type="GO" id="GO:0009536">
    <property type="term" value="C:plastid"/>
    <property type="evidence" value="ECO:0007669"/>
    <property type="project" value="UniProtKB-SubCell"/>
</dbReference>
<gene>
    <name evidence="4" type="ORF">BQ4739_LOCUS10452</name>
</gene>
<reference evidence="4 5" key="1">
    <citation type="submission" date="2016-10" db="EMBL/GenBank/DDBJ databases">
        <authorList>
            <person name="Cai Z."/>
        </authorList>
    </citation>
    <scope>NUCLEOTIDE SEQUENCE [LARGE SCALE GENOMIC DNA]</scope>
</reference>